<dbReference type="OrthoDB" id="29058at2759"/>
<evidence type="ECO:0000256" key="7">
    <source>
        <dbReference type="SAM" id="Coils"/>
    </source>
</evidence>
<evidence type="ECO:0000313" key="10">
    <source>
        <dbReference type="Proteomes" id="UP000266861"/>
    </source>
</evidence>
<dbReference type="Proteomes" id="UP000266861">
    <property type="component" value="Unassembled WGS sequence"/>
</dbReference>
<comment type="function">
    <text evidence="1 6">Involved in nucleolar processing of pre-18S ribosomal RNA.</text>
</comment>
<organism evidence="9 10">
    <name type="scientific">Diversispora epigaea</name>
    <dbReference type="NCBI Taxonomy" id="1348612"/>
    <lineage>
        <taxon>Eukaryota</taxon>
        <taxon>Fungi</taxon>
        <taxon>Fungi incertae sedis</taxon>
        <taxon>Mucoromycota</taxon>
        <taxon>Glomeromycotina</taxon>
        <taxon>Glomeromycetes</taxon>
        <taxon>Diversisporales</taxon>
        <taxon>Diversisporaceae</taxon>
        <taxon>Diversispora</taxon>
    </lineage>
</organism>
<dbReference type="GO" id="GO:0032040">
    <property type="term" value="C:small-subunit processome"/>
    <property type="evidence" value="ECO:0007669"/>
    <property type="project" value="UniProtKB-UniRule"/>
</dbReference>
<gene>
    <name evidence="9" type="ORF">Glove_216g84</name>
</gene>
<comment type="similarity">
    <text evidence="3 6">Belongs to the UTP11 family.</text>
</comment>
<evidence type="ECO:0000256" key="6">
    <source>
        <dbReference type="PIRNR" id="PIRNR015952"/>
    </source>
</evidence>
<feature type="region of interest" description="Disordered" evidence="8">
    <location>
        <begin position="1"/>
        <end position="28"/>
    </location>
</feature>
<dbReference type="EMBL" id="PQFF01000201">
    <property type="protein sequence ID" value="RHZ75241.1"/>
    <property type="molecule type" value="Genomic_DNA"/>
</dbReference>
<dbReference type="PANTHER" id="PTHR12838">
    <property type="entry name" value="U3 SMALL NUCLEOLAR RNA-ASSOCIATED PROTEIN 11"/>
    <property type="match status" value="1"/>
</dbReference>
<evidence type="ECO:0000256" key="4">
    <source>
        <dbReference type="ARBA" id="ARBA00022552"/>
    </source>
</evidence>
<dbReference type="GO" id="GO:0006364">
    <property type="term" value="P:rRNA processing"/>
    <property type="evidence" value="ECO:0007669"/>
    <property type="project" value="UniProtKB-UniRule"/>
</dbReference>
<comment type="subcellular location">
    <subcellularLocation>
        <location evidence="2 6">Nucleus</location>
        <location evidence="2 6">Nucleolus</location>
    </subcellularLocation>
</comment>
<evidence type="ECO:0000256" key="1">
    <source>
        <dbReference type="ARBA" id="ARBA00004099"/>
    </source>
</evidence>
<dbReference type="STRING" id="1348612.A0A397IH24"/>
<evidence type="ECO:0000256" key="8">
    <source>
        <dbReference type="SAM" id="MobiDB-lite"/>
    </source>
</evidence>
<keyword evidence="5 6" id="KW-0539">Nucleus</keyword>
<accession>A0A397IH24</accession>
<sequence length="266" mass="31614">MSSIRNAIPQRNHKERAQPRSRAKHGLLEKHKDYVLRARDYHSKQGRLKKMREKAYFRNPDEFYFKMINSKTKEGVHVVERSSVFSGDVMKILKSQDLNYVKVQHDQGEKKIEKIRNELHFIDDTITIQDKIEVENETKEKKSKSSQSQHTIFVETKGAAKKFDAAKYFDTLPELINRKFNRPRIETLEKEVITAADDERLLQKLYKQRISKHKELKARLERQNQLKKVEQELQTQKNLMGKGRRKKVGVDNNGLPIYKWKNERKK</sequence>
<keyword evidence="10" id="KW-1185">Reference proteome</keyword>
<keyword evidence="7" id="KW-0175">Coiled coil</keyword>
<comment type="subunit">
    <text evidence="6">Component of the ribosomal small subunit (SSU) processome.</text>
</comment>
<evidence type="ECO:0000256" key="2">
    <source>
        <dbReference type="ARBA" id="ARBA00004604"/>
    </source>
</evidence>
<evidence type="ECO:0000256" key="5">
    <source>
        <dbReference type="ARBA" id="ARBA00023242"/>
    </source>
</evidence>
<protein>
    <recommendedName>
        <fullName evidence="6">U3 small nucleolar RNA-associated protein 11</fullName>
        <shortName evidence="6">U3 snoRNA-associated protein 11</shortName>
    </recommendedName>
</protein>
<name>A0A397IH24_9GLOM</name>
<dbReference type="Pfam" id="PF03998">
    <property type="entry name" value="Utp11"/>
    <property type="match status" value="1"/>
</dbReference>
<comment type="caution">
    <text evidence="9">The sequence shown here is derived from an EMBL/GenBank/DDBJ whole genome shotgun (WGS) entry which is preliminary data.</text>
</comment>
<dbReference type="InterPro" id="IPR007144">
    <property type="entry name" value="SSU_processome_Utp11"/>
</dbReference>
<dbReference type="AlphaFoldDB" id="A0A397IH24"/>
<reference evidence="9 10" key="1">
    <citation type="submission" date="2018-08" db="EMBL/GenBank/DDBJ databases">
        <title>Genome and evolution of the arbuscular mycorrhizal fungus Diversispora epigaea (formerly Glomus versiforme) and its bacterial endosymbionts.</title>
        <authorList>
            <person name="Sun X."/>
            <person name="Fei Z."/>
            <person name="Harrison M."/>
        </authorList>
    </citation>
    <scope>NUCLEOTIDE SEQUENCE [LARGE SCALE GENOMIC DNA]</scope>
    <source>
        <strain evidence="9 10">IT104</strain>
    </source>
</reference>
<evidence type="ECO:0000313" key="9">
    <source>
        <dbReference type="EMBL" id="RHZ75241.1"/>
    </source>
</evidence>
<dbReference type="PIRSF" id="PIRSF015952">
    <property type="entry name" value="U3snoRNP11"/>
    <property type="match status" value="1"/>
</dbReference>
<dbReference type="PANTHER" id="PTHR12838:SF0">
    <property type="entry name" value="U3 SMALL NUCLEOLAR RNA-ASSOCIATED PROTEIN 11-RELATED"/>
    <property type="match status" value="1"/>
</dbReference>
<proteinExistence type="inferred from homology"/>
<feature type="compositionally biased region" description="Basic residues" evidence="8">
    <location>
        <begin position="11"/>
        <end position="25"/>
    </location>
</feature>
<feature type="coiled-coil region" evidence="7">
    <location>
        <begin position="203"/>
        <end position="246"/>
    </location>
</feature>
<keyword evidence="4 6" id="KW-0698">rRNA processing</keyword>
<evidence type="ECO:0000256" key="3">
    <source>
        <dbReference type="ARBA" id="ARBA00008105"/>
    </source>
</evidence>